<comment type="caution">
    <text evidence="1">The sequence shown here is derived from an EMBL/GenBank/DDBJ whole genome shotgun (WGS) entry which is preliminary data.</text>
</comment>
<dbReference type="Proteomes" id="UP001516400">
    <property type="component" value="Unassembled WGS sequence"/>
</dbReference>
<reference evidence="1 2" key="1">
    <citation type="journal article" date="2021" name="BMC Biol.">
        <title>Horizontally acquired antibacterial genes associated with adaptive radiation of ladybird beetles.</title>
        <authorList>
            <person name="Li H.S."/>
            <person name="Tang X.F."/>
            <person name="Huang Y.H."/>
            <person name="Xu Z.Y."/>
            <person name="Chen M.L."/>
            <person name="Du X.Y."/>
            <person name="Qiu B.Y."/>
            <person name="Chen P.T."/>
            <person name="Zhang W."/>
            <person name="Slipinski A."/>
            <person name="Escalona H.E."/>
            <person name="Waterhouse R.M."/>
            <person name="Zwick A."/>
            <person name="Pang H."/>
        </authorList>
    </citation>
    <scope>NUCLEOTIDE SEQUENCE [LARGE SCALE GENOMIC DNA]</scope>
    <source>
        <strain evidence="1">SYSU2018</strain>
    </source>
</reference>
<accession>A0ABD2NUE9</accession>
<protein>
    <submittedName>
        <fullName evidence="1">Uncharacterized protein</fullName>
    </submittedName>
</protein>
<organism evidence="1 2">
    <name type="scientific">Cryptolaemus montrouzieri</name>
    <dbReference type="NCBI Taxonomy" id="559131"/>
    <lineage>
        <taxon>Eukaryota</taxon>
        <taxon>Metazoa</taxon>
        <taxon>Ecdysozoa</taxon>
        <taxon>Arthropoda</taxon>
        <taxon>Hexapoda</taxon>
        <taxon>Insecta</taxon>
        <taxon>Pterygota</taxon>
        <taxon>Neoptera</taxon>
        <taxon>Endopterygota</taxon>
        <taxon>Coleoptera</taxon>
        <taxon>Polyphaga</taxon>
        <taxon>Cucujiformia</taxon>
        <taxon>Coccinelloidea</taxon>
        <taxon>Coccinellidae</taxon>
        <taxon>Scymninae</taxon>
        <taxon>Scymnini</taxon>
        <taxon>Cryptolaemus</taxon>
    </lineage>
</organism>
<sequence>MKSSSCSCDDECQQFNLGVIIYKNNAKLNIEDICTQILKNTPGDKSYTESENMAGPSSRQQYNVGDYVLVKFPIRKMEYLYVAIINQIDNEEGEIIVTFMKNCDDNGHIFNIDERDVSDAPFDHMMEKLPNPDVIIKGKRRLYLFKLSVPN</sequence>
<evidence type="ECO:0000313" key="2">
    <source>
        <dbReference type="Proteomes" id="UP001516400"/>
    </source>
</evidence>
<proteinExistence type="predicted"/>
<gene>
    <name evidence="1" type="ORF">HHI36_005533</name>
</gene>
<keyword evidence="2" id="KW-1185">Reference proteome</keyword>
<dbReference type="AlphaFoldDB" id="A0ABD2NUE9"/>
<dbReference type="EMBL" id="JABFTP020000144">
    <property type="protein sequence ID" value="KAL3282346.1"/>
    <property type="molecule type" value="Genomic_DNA"/>
</dbReference>
<name>A0ABD2NUE9_9CUCU</name>
<evidence type="ECO:0000313" key="1">
    <source>
        <dbReference type="EMBL" id="KAL3282346.1"/>
    </source>
</evidence>